<dbReference type="STRING" id="1314783.A0A165T703"/>
<feature type="transmembrane region" description="Helical" evidence="1">
    <location>
        <begin position="150"/>
        <end position="174"/>
    </location>
</feature>
<dbReference type="Pfam" id="PF20152">
    <property type="entry name" value="DUF6534"/>
    <property type="match status" value="1"/>
</dbReference>
<organism evidence="3 4">
    <name type="scientific">Daedalea quercina L-15889</name>
    <dbReference type="NCBI Taxonomy" id="1314783"/>
    <lineage>
        <taxon>Eukaryota</taxon>
        <taxon>Fungi</taxon>
        <taxon>Dikarya</taxon>
        <taxon>Basidiomycota</taxon>
        <taxon>Agaricomycotina</taxon>
        <taxon>Agaricomycetes</taxon>
        <taxon>Polyporales</taxon>
        <taxon>Fomitopsis</taxon>
    </lineage>
</organism>
<protein>
    <recommendedName>
        <fullName evidence="2">DUF6534 domain-containing protein</fullName>
    </recommendedName>
</protein>
<dbReference type="PANTHER" id="PTHR40465">
    <property type="entry name" value="CHROMOSOME 1, WHOLE GENOME SHOTGUN SEQUENCE"/>
    <property type="match status" value="1"/>
</dbReference>
<dbReference type="PANTHER" id="PTHR40465:SF1">
    <property type="entry name" value="DUF6534 DOMAIN-CONTAINING PROTEIN"/>
    <property type="match status" value="1"/>
</dbReference>
<keyword evidence="1" id="KW-1133">Transmembrane helix</keyword>
<reference evidence="3 4" key="1">
    <citation type="journal article" date="2016" name="Mol. Biol. Evol.">
        <title>Comparative Genomics of Early-Diverging Mushroom-Forming Fungi Provides Insights into the Origins of Lignocellulose Decay Capabilities.</title>
        <authorList>
            <person name="Nagy L.G."/>
            <person name="Riley R."/>
            <person name="Tritt A."/>
            <person name="Adam C."/>
            <person name="Daum C."/>
            <person name="Floudas D."/>
            <person name="Sun H."/>
            <person name="Yadav J.S."/>
            <person name="Pangilinan J."/>
            <person name="Larsson K.H."/>
            <person name="Matsuura K."/>
            <person name="Barry K."/>
            <person name="Labutti K."/>
            <person name="Kuo R."/>
            <person name="Ohm R.A."/>
            <person name="Bhattacharya S.S."/>
            <person name="Shirouzu T."/>
            <person name="Yoshinaga Y."/>
            <person name="Martin F.M."/>
            <person name="Grigoriev I.V."/>
            <person name="Hibbett D.S."/>
        </authorList>
    </citation>
    <scope>NUCLEOTIDE SEQUENCE [LARGE SCALE GENOMIC DNA]</scope>
    <source>
        <strain evidence="3 4">L-15889</strain>
    </source>
</reference>
<evidence type="ECO:0000313" key="3">
    <source>
        <dbReference type="EMBL" id="KZT73015.1"/>
    </source>
</evidence>
<keyword evidence="4" id="KW-1185">Reference proteome</keyword>
<sequence>MVGFLWSLDTARTCCDLQFLWAYLVTSHGNINGMSRFTNTFMAEFFFSSLTVLLVQLYYVYSIWRFLARKWHRFFLTITIVMFSLLSFSGGVASVYEFTVNPALASSLSRAEIPASIQTVSAVVTDAYIAIVLTVILRGKRTGFSGTDSLITKLVAFAIHRGIITTLMQLLHFATYIGTYRSGPNMLIWALFHFPGSKIYTNSLLAVLNIRHWLRDGPAEAMVEEIELATSRSDGSGSSRPQIRAARILVTREVCSDAEGLPSRPRSKSVVGM</sequence>
<gene>
    <name evidence="3" type="ORF">DAEQUDRAFT_722112</name>
</gene>
<keyword evidence="1" id="KW-0472">Membrane</keyword>
<feature type="transmembrane region" description="Helical" evidence="1">
    <location>
        <begin position="116"/>
        <end position="138"/>
    </location>
</feature>
<dbReference type="EMBL" id="KV429038">
    <property type="protein sequence ID" value="KZT73015.1"/>
    <property type="molecule type" value="Genomic_DNA"/>
</dbReference>
<keyword evidence="1" id="KW-0812">Transmembrane</keyword>
<dbReference type="Proteomes" id="UP000076727">
    <property type="component" value="Unassembled WGS sequence"/>
</dbReference>
<proteinExistence type="predicted"/>
<dbReference type="OrthoDB" id="2767207at2759"/>
<evidence type="ECO:0000256" key="1">
    <source>
        <dbReference type="SAM" id="Phobius"/>
    </source>
</evidence>
<name>A0A165T703_9APHY</name>
<dbReference type="InterPro" id="IPR045339">
    <property type="entry name" value="DUF6534"/>
</dbReference>
<dbReference type="AlphaFoldDB" id="A0A165T703"/>
<accession>A0A165T703</accession>
<evidence type="ECO:0000313" key="4">
    <source>
        <dbReference type="Proteomes" id="UP000076727"/>
    </source>
</evidence>
<feature type="transmembrane region" description="Helical" evidence="1">
    <location>
        <begin position="73"/>
        <end position="96"/>
    </location>
</feature>
<feature type="transmembrane region" description="Helical" evidence="1">
    <location>
        <begin position="41"/>
        <end position="61"/>
    </location>
</feature>
<feature type="domain" description="DUF6534" evidence="2">
    <location>
        <begin position="122"/>
        <end position="212"/>
    </location>
</feature>
<evidence type="ECO:0000259" key="2">
    <source>
        <dbReference type="Pfam" id="PF20152"/>
    </source>
</evidence>
<feature type="transmembrane region" description="Helical" evidence="1">
    <location>
        <begin position="186"/>
        <end position="208"/>
    </location>
</feature>